<dbReference type="EMBL" id="QCYG01000008">
    <property type="protein sequence ID" value="PVA05761.1"/>
    <property type="molecule type" value="Genomic_DNA"/>
</dbReference>
<name>A0A2T7FUB5_9RHOB</name>
<keyword evidence="3" id="KW-1185">Reference proteome</keyword>
<dbReference type="SMART" id="SM00903">
    <property type="entry name" value="Flavin_Reduct"/>
    <property type="match status" value="1"/>
</dbReference>
<proteinExistence type="predicted"/>
<dbReference type="RefSeq" id="WP_108641614.1">
    <property type="nucleotide sequence ID" value="NZ_QCYG01000008.1"/>
</dbReference>
<evidence type="ECO:0000313" key="3">
    <source>
        <dbReference type="Proteomes" id="UP000244817"/>
    </source>
</evidence>
<dbReference type="OrthoDB" id="9783347at2"/>
<dbReference type="PANTHER" id="PTHR43812">
    <property type="entry name" value="BLR2425 PROTEIN"/>
    <property type="match status" value="1"/>
</dbReference>
<dbReference type="AlphaFoldDB" id="A0A2T7FUB5"/>
<sequence length="202" mass="21984">MFYHPKDGHGLPHNPFSAIVAPRPIGWISTRDGDGADNLAPYSFFNAVAYEPPQVMFASTSAKEDRGDTKDSVANIRATGVFAVNIVEFAMREAMNSTSGPWPRTVDEFAHAGVEKANCETIDCARVAGAPAVLECRMTQIVTLSGPSNFAVFGEVTGVHLRDDCLVDGIFDVTRFHPVARLGYRDYAAVREVFSMVRPGQD</sequence>
<dbReference type="SUPFAM" id="SSF50475">
    <property type="entry name" value="FMN-binding split barrel"/>
    <property type="match status" value="1"/>
</dbReference>
<evidence type="ECO:0000259" key="1">
    <source>
        <dbReference type="SMART" id="SM00903"/>
    </source>
</evidence>
<comment type="caution">
    <text evidence="2">The sequence shown here is derived from an EMBL/GenBank/DDBJ whole genome shotgun (WGS) entry which is preliminary data.</text>
</comment>
<evidence type="ECO:0000313" key="2">
    <source>
        <dbReference type="EMBL" id="PVA05761.1"/>
    </source>
</evidence>
<feature type="domain" description="Flavin reductase like" evidence="1">
    <location>
        <begin position="18"/>
        <end position="178"/>
    </location>
</feature>
<dbReference type="Proteomes" id="UP000244817">
    <property type="component" value="Unassembled WGS sequence"/>
</dbReference>
<dbReference type="InterPro" id="IPR012349">
    <property type="entry name" value="Split_barrel_FMN-bd"/>
</dbReference>
<accession>A0A2T7FUB5</accession>
<organism evidence="2 3">
    <name type="scientific">Thalassorhabdomicrobium marinisediminis</name>
    <dbReference type="NCBI Taxonomy" id="2170577"/>
    <lineage>
        <taxon>Bacteria</taxon>
        <taxon>Pseudomonadati</taxon>
        <taxon>Pseudomonadota</taxon>
        <taxon>Alphaproteobacteria</taxon>
        <taxon>Rhodobacterales</taxon>
        <taxon>Paracoccaceae</taxon>
        <taxon>Thalassorhabdomicrobium</taxon>
    </lineage>
</organism>
<dbReference type="Gene3D" id="2.30.110.10">
    <property type="entry name" value="Electron Transport, Fmn-binding Protein, Chain A"/>
    <property type="match status" value="1"/>
</dbReference>
<protein>
    <submittedName>
        <fullName evidence="2">Flavin reductase</fullName>
    </submittedName>
</protein>
<gene>
    <name evidence="2" type="ORF">DC363_13120</name>
</gene>
<dbReference type="Pfam" id="PF01613">
    <property type="entry name" value="Flavin_Reduct"/>
    <property type="match status" value="1"/>
</dbReference>
<dbReference type="GO" id="GO:0016646">
    <property type="term" value="F:oxidoreductase activity, acting on the CH-NH group of donors, NAD or NADP as acceptor"/>
    <property type="evidence" value="ECO:0007669"/>
    <property type="project" value="UniProtKB-ARBA"/>
</dbReference>
<dbReference type="PANTHER" id="PTHR43812:SF2">
    <property type="entry name" value="FLAVIN REDUCTASE LIKE DOMAIN-CONTAINING PROTEIN"/>
    <property type="match status" value="1"/>
</dbReference>
<reference evidence="2 3" key="1">
    <citation type="submission" date="2018-04" db="EMBL/GenBank/DDBJ databases">
        <title>Pelagivirga bohaiensis gen. nov., sp. nov., a bacterium isolated from the Bohai Sea.</title>
        <authorList>
            <person name="Ji X."/>
        </authorList>
    </citation>
    <scope>NUCLEOTIDE SEQUENCE [LARGE SCALE GENOMIC DNA]</scope>
    <source>
        <strain evidence="2 3">BH-SD16</strain>
    </source>
</reference>
<dbReference type="GO" id="GO:0010181">
    <property type="term" value="F:FMN binding"/>
    <property type="evidence" value="ECO:0007669"/>
    <property type="project" value="InterPro"/>
</dbReference>
<dbReference type="InterPro" id="IPR002563">
    <property type="entry name" value="Flavin_Rdtase-like_dom"/>
</dbReference>